<dbReference type="Gene3D" id="3.40.605.10">
    <property type="entry name" value="Aldehyde Dehydrogenase, Chain A, domain 1"/>
    <property type="match status" value="1"/>
</dbReference>
<dbReference type="Gene3D" id="3.40.309.10">
    <property type="entry name" value="Aldehyde Dehydrogenase, Chain A, domain 2"/>
    <property type="match status" value="1"/>
</dbReference>
<dbReference type="Proteomes" id="UP001597478">
    <property type="component" value="Unassembled WGS sequence"/>
</dbReference>
<dbReference type="InterPro" id="IPR016162">
    <property type="entry name" value="Ald_DH_N"/>
</dbReference>
<protein>
    <submittedName>
        <fullName evidence="3">Aldehyde dehydrogenase family protein</fullName>
    </submittedName>
</protein>
<dbReference type="InterPro" id="IPR050740">
    <property type="entry name" value="Aldehyde_DH_Superfamily"/>
</dbReference>
<dbReference type="RefSeq" id="WP_377391495.1">
    <property type="nucleotide sequence ID" value="NZ_JBHSAN010000024.1"/>
</dbReference>
<gene>
    <name evidence="3" type="ORF">ACFS2C_17645</name>
</gene>
<accession>A0ABW5WFS1</accession>
<evidence type="ECO:0000259" key="2">
    <source>
        <dbReference type="Pfam" id="PF00171"/>
    </source>
</evidence>
<sequence>MQPDDSVDADHSVLVCRNFVAGTWQDTAGPGIERANPATGRVVAVAPRSTATEVDAAVRAAADAFRGWRRAVPAERAACLHRLAETCAGRVDDLATAITREQGKPLDEARGEVRKFITALHYYAEEATRVYGRTIPNDAPGFTSIVEKEPIGVVAGIVPWNYPIELIGWKLAGAVAAGCTIVLKPSEYTPGCAQVLSECLAGTLPPGVVNVVFGDGSTGQALVAHPQIAKVAFTGSMATGQALYRAVTGITGLSLELGGSCPMIVTGTADVPEAVRGATRRAFRNAGQICIAINRIYVHDSVYDDFVDGLAAAADALTVADGLANPSADVGSLTMDETYRRTLDHIADAEKRGARIVAGGGPLDGPGLFLRPTVIADAPDDALVMTEETFGPAVGVARFTDLADAIDRANRVPGGLAAYAYTTDTRETFTLAGDLDFGNVAINNVDAGIINAPYGGRRESGFGSEHGPEGLESYLQLKHVRLRHGAR</sequence>
<dbReference type="InterPro" id="IPR016163">
    <property type="entry name" value="Ald_DH_C"/>
</dbReference>
<evidence type="ECO:0000313" key="4">
    <source>
        <dbReference type="Proteomes" id="UP001597478"/>
    </source>
</evidence>
<organism evidence="3 4">
    <name type="scientific">Prauserella oleivorans</name>
    <dbReference type="NCBI Taxonomy" id="1478153"/>
    <lineage>
        <taxon>Bacteria</taxon>
        <taxon>Bacillati</taxon>
        <taxon>Actinomycetota</taxon>
        <taxon>Actinomycetes</taxon>
        <taxon>Pseudonocardiales</taxon>
        <taxon>Pseudonocardiaceae</taxon>
        <taxon>Prauserella</taxon>
    </lineage>
</organism>
<feature type="domain" description="Aldehyde dehydrogenase" evidence="2">
    <location>
        <begin position="24"/>
        <end position="480"/>
    </location>
</feature>
<dbReference type="SUPFAM" id="SSF53720">
    <property type="entry name" value="ALDH-like"/>
    <property type="match status" value="1"/>
</dbReference>
<keyword evidence="1" id="KW-0560">Oxidoreductase</keyword>
<dbReference type="InterPro" id="IPR016161">
    <property type="entry name" value="Ald_DH/histidinol_DH"/>
</dbReference>
<dbReference type="PANTHER" id="PTHR43353">
    <property type="entry name" value="SUCCINATE-SEMIALDEHYDE DEHYDROGENASE, MITOCHONDRIAL"/>
    <property type="match status" value="1"/>
</dbReference>
<proteinExistence type="predicted"/>
<reference evidence="4" key="1">
    <citation type="journal article" date="2019" name="Int. J. Syst. Evol. Microbiol.">
        <title>The Global Catalogue of Microorganisms (GCM) 10K type strain sequencing project: providing services to taxonomists for standard genome sequencing and annotation.</title>
        <authorList>
            <consortium name="The Broad Institute Genomics Platform"/>
            <consortium name="The Broad Institute Genome Sequencing Center for Infectious Disease"/>
            <person name="Wu L."/>
            <person name="Ma J."/>
        </authorList>
    </citation>
    <scope>NUCLEOTIDE SEQUENCE [LARGE SCALE GENOMIC DNA]</scope>
    <source>
        <strain evidence="4">IBRC-M 10906</strain>
    </source>
</reference>
<dbReference type="InterPro" id="IPR015590">
    <property type="entry name" value="Aldehyde_DH_dom"/>
</dbReference>
<comment type="caution">
    <text evidence="3">The sequence shown here is derived from an EMBL/GenBank/DDBJ whole genome shotgun (WGS) entry which is preliminary data.</text>
</comment>
<evidence type="ECO:0000256" key="1">
    <source>
        <dbReference type="ARBA" id="ARBA00023002"/>
    </source>
</evidence>
<dbReference type="InterPro" id="IPR016160">
    <property type="entry name" value="Ald_DH_CS_CYS"/>
</dbReference>
<dbReference type="Pfam" id="PF00171">
    <property type="entry name" value="Aldedh"/>
    <property type="match status" value="1"/>
</dbReference>
<dbReference type="PROSITE" id="PS00070">
    <property type="entry name" value="ALDEHYDE_DEHYDR_CYS"/>
    <property type="match status" value="1"/>
</dbReference>
<dbReference type="EMBL" id="JBHUOF010000021">
    <property type="protein sequence ID" value="MFD2801220.1"/>
    <property type="molecule type" value="Genomic_DNA"/>
</dbReference>
<name>A0ABW5WFS1_9PSEU</name>
<keyword evidence="4" id="KW-1185">Reference proteome</keyword>
<dbReference type="PANTHER" id="PTHR43353:SF5">
    <property type="entry name" value="SUCCINATE-SEMIALDEHYDE DEHYDROGENASE, MITOCHONDRIAL"/>
    <property type="match status" value="1"/>
</dbReference>
<evidence type="ECO:0000313" key="3">
    <source>
        <dbReference type="EMBL" id="MFD2801220.1"/>
    </source>
</evidence>